<dbReference type="EMBL" id="JAWJWE010000003">
    <property type="protein sequence ID" value="KAK6639389.1"/>
    <property type="molecule type" value="Genomic_DNA"/>
</dbReference>
<evidence type="ECO:0000256" key="1">
    <source>
        <dbReference type="SAM" id="MobiDB-lite"/>
    </source>
</evidence>
<name>A0AAN8P677_POLSC</name>
<evidence type="ECO:0000313" key="2">
    <source>
        <dbReference type="EMBL" id="KAK6639389.1"/>
    </source>
</evidence>
<reference evidence="2 3" key="1">
    <citation type="submission" date="2023-10" db="EMBL/GenBank/DDBJ databases">
        <title>Genomes of two closely related lineages of the louse Polyplax serrata with different host specificities.</title>
        <authorList>
            <person name="Martinu J."/>
            <person name="Tarabai H."/>
            <person name="Stefka J."/>
            <person name="Hypsa V."/>
        </authorList>
    </citation>
    <scope>NUCLEOTIDE SEQUENCE [LARGE SCALE GENOMIC DNA]</scope>
    <source>
        <strain evidence="2">HR10_N</strain>
    </source>
</reference>
<feature type="region of interest" description="Disordered" evidence="1">
    <location>
        <begin position="1"/>
        <end position="42"/>
    </location>
</feature>
<organism evidence="2 3">
    <name type="scientific">Polyplax serrata</name>
    <name type="common">Common mouse louse</name>
    <dbReference type="NCBI Taxonomy" id="468196"/>
    <lineage>
        <taxon>Eukaryota</taxon>
        <taxon>Metazoa</taxon>
        <taxon>Ecdysozoa</taxon>
        <taxon>Arthropoda</taxon>
        <taxon>Hexapoda</taxon>
        <taxon>Insecta</taxon>
        <taxon>Pterygota</taxon>
        <taxon>Neoptera</taxon>
        <taxon>Paraneoptera</taxon>
        <taxon>Psocodea</taxon>
        <taxon>Troctomorpha</taxon>
        <taxon>Phthiraptera</taxon>
        <taxon>Anoplura</taxon>
        <taxon>Polyplacidae</taxon>
        <taxon>Polyplax</taxon>
    </lineage>
</organism>
<protein>
    <submittedName>
        <fullName evidence="2">Uncharacterized protein</fullName>
    </submittedName>
</protein>
<dbReference type="Proteomes" id="UP001372834">
    <property type="component" value="Unassembled WGS sequence"/>
</dbReference>
<dbReference type="AlphaFoldDB" id="A0AAN8P677"/>
<accession>A0AAN8P677</accession>
<sequence length="118" mass="13076">MKVSYASKRGRKQSRVDKVTPPALSTTGLTPPPEKRRRESPDLGAMDQTMALALTQSTDSVNAAVEEEVSTTQLLQFVVHIQRETQSPGTQLLGAHWLFFLPMKSFPKAVYSPKIAYT</sequence>
<comment type="caution">
    <text evidence="2">The sequence shown here is derived from an EMBL/GenBank/DDBJ whole genome shotgun (WGS) entry which is preliminary data.</text>
</comment>
<evidence type="ECO:0000313" key="3">
    <source>
        <dbReference type="Proteomes" id="UP001372834"/>
    </source>
</evidence>
<gene>
    <name evidence="2" type="ORF">RUM43_007662</name>
</gene>
<proteinExistence type="predicted"/>